<dbReference type="InterPro" id="IPR052000">
    <property type="entry name" value="ETFRF1"/>
</dbReference>
<proteinExistence type="inferred from homology"/>
<dbReference type="GeneID" id="14874832"/>
<accession>F4PNG8</accession>
<protein>
    <recommendedName>
        <fullName evidence="4">LYR motif-containing protein 5</fullName>
    </recommendedName>
</protein>
<dbReference type="PANTHER" id="PTHR21024">
    <property type="entry name" value="GROWTH HORMONE-INDUCIBLE SOLUBLE PROTEIN-RELATED"/>
    <property type="match status" value="1"/>
</dbReference>
<dbReference type="GO" id="GO:0005739">
    <property type="term" value="C:mitochondrion"/>
    <property type="evidence" value="ECO:0007669"/>
    <property type="project" value="TreeGrafter"/>
</dbReference>
<dbReference type="AlphaFoldDB" id="F4PNG8"/>
<reference evidence="3" key="1">
    <citation type="journal article" date="2011" name="Genome Res.">
        <title>Phylogeny-wide analysis of social amoeba genomes highlights ancient origins for complex intercellular communication.</title>
        <authorList>
            <person name="Heidel A.J."/>
            <person name="Lawal H.M."/>
            <person name="Felder M."/>
            <person name="Schilde C."/>
            <person name="Helps N.R."/>
            <person name="Tunggal B."/>
            <person name="Rivero F."/>
            <person name="John U."/>
            <person name="Schleicher M."/>
            <person name="Eichinger L."/>
            <person name="Platzer M."/>
            <person name="Noegel A.A."/>
            <person name="Schaap P."/>
            <person name="Gloeckner G."/>
        </authorList>
    </citation>
    <scope>NUCLEOTIDE SEQUENCE [LARGE SCALE GENOMIC DNA]</scope>
    <source>
        <strain evidence="3">SH3</strain>
    </source>
</reference>
<name>F4PNG8_CACFS</name>
<dbReference type="CDD" id="cd20265">
    <property type="entry name" value="Complex1_LYR_ETFRF1_LYRM5"/>
    <property type="match status" value="1"/>
</dbReference>
<dbReference type="KEGG" id="dfa:DFA_05151"/>
<dbReference type="EMBL" id="GL883008">
    <property type="protein sequence ID" value="EGG23021.1"/>
    <property type="molecule type" value="Genomic_DNA"/>
</dbReference>
<dbReference type="OrthoDB" id="10258445at2759"/>
<dbReference type="GO" id="GO:0090324">
    <property type="term" value="P:negative regulation of oxidative phosphorylation"/>
    <property type="evidence" value="ECO:0007669"/>
    <property type="project" value="InterPro"/>
</dbReference>
<dbReference type="InterPro" id="IPR045296">
    <property type="entry name" value="Complex1_LYR_ETFRF1_LYRM5"/>
</dbReference>
<dbReference type="Proteomes" id="UP000007797">
    <property type="component" value="Unassembled WGS sequence"/>
</dbReference>
<evidence type="ECO:0000256" key="1">
    <source>
        <dbReference type="ARBA" id="ARBA00009508"/>
    </source>
</evidence>
<dbReference type="STRING" id="1054147.F4PNG8"/>
<organism evidence="2 3">
    <name type="scientific">Cavenderia fasciculata</name>
    <name type="common">Slime mold</name>
    <name type="synonym">Dictyostelium fasciculatum</name>
    <dbReference type="NCBI Taxonomy" id="261658"/>
    <lineage>
        <taxon>Eukaryota</taxon>
        <taxon>Amoebozoa</taxon>
        <taxon>Evosea</taxon>
        <taxon>Eumycetozoa</taxon>
        <taxon>Dictyostelia</taxon>
        <taxon>Acytosteliales</taxon>
        <taxon>Cavenderiaceae</taxon>
        <taxon>Cavenderia</taxon>
    </lineage>
</organism>
<evidence type="ECO:0008006" key="4">
    <source>
        <dbReference type="Google" id="ProtNLM"/>
    </source>
</evidence>
<keyword evidence="3" id="KW-1185">Reference proteome</keyword>
<evidence type="ECO:0000313" key="3">
    <source>
        <dbReference type="Proteomes" id="UP000007797"/>
    </source>
</evidence>
<evidence type="ECO:0000313" key="2">
    <source>
        <dbReference type="EMBL" id="EGG23021.1"/>
    </source>
</evidence>
<gene>
    <name evidence="2" type="primary">lyrm5</name>
    <name evidence="2" type="ORF">DFA_05151</name>
</gene>
<dbReference type="RefSeq" id="XP_004360872.1">
    <property type="nucleotide sequence ID" value="XM_004360815.1"/>
</dbReference>
<dbReference type="OMA" id="CIERTRY"/>
<dbReference type="PANTHER" id="PTHR21024:SF0">
    <property type="entry name" value="ELECTRON TRANSFER FLAVOPROTEIN REGULATORY FACTOR 1"/>
    <property type="match status" value="1"/>
</dbReference>
<comment type="similarity">
    <text evidence="1">Belongs to the complex I LYR family.</text>
</comment>
<dbReference type="GO" id="GO:0022904">
    <property type="term" value="P:respiratory electron transport chain"/>
    <property type="evidence" value="ECO:0007669"/>
    <property type="project" value="TreeGrafter"/>
</dbReference>
<sequence>MATSVQEARYILLYLGRISFLGVDYVRDRAKPQFLANKDLTDLEEINKCINRTKYVVGEVEAMHKFHKYRTLKKAYDREFQLVNDQFNVETFNLKDNNDNMNQKS</sequence>